<dbReference type="Proteomes" id="UP000639338">
    <property type="component" value="Unassembled WGS sequence"/>
</dbReference>
<dbReference type="Gene3D" id="1.25.40.10">
    <property type="entry name" value="Tetratricopeptide repeat domain"/>
    <property type="match status" value="1"/>
</dbReference>
<dbReference type="Pfam" id="PF25060">
    <property type="entry name" value="ARM_TT21_2nd"/>
    <property type="match status" value="1"/>
</dbReference>
<organism evidence="2 3">
    <name type="scientific">Aphidius gifuensis</name>
    <name type="common">Parasitoid wasp</name>
    <dbReference type="NCBI Taxonomy" id="684658"/>
    <lineage>
        <taxon>Eukaryota</taxon>
        <taxon>Metazoa</taxon>
        <taxon>Ecdysozoa</taxon>
        <taxon>Arthropoda</taxon>
        <taxon>Hexapoda</taxon>
        <taxon>Insecta</taxon>
        <taxon>Pterygota</taxon>
        <taxon>Neoptera</taxon>
        <taxon>Endopterygota</taxon>
        <taxon>Hymenoptera</taxon>
        <taxon>Apocrita</taxon>
        <taxon>Ichneumonoidea</taxon>
        <taxon>Braconidae</taxon>
        <taxon>Aphidiinae</taxon>
        <taxon>Aphidius</taxon>
    </lineage>
</organism>
<dbReference type="InterPro" id="IPR011990">
    <property type="entry name" value="TPR-like_helical_dom_sf"/>
</dbReference>
<gene>
    <name evidence="2" type="ORF">HCN44_004745</name>
</gene>
<dbReference type="OrthoDB" id="10259630at2759"/>
<protein>
    <recommendedName>
        <fullName evidence="1">Tetratricopeptide repeat protein 21A/21B second ARM domain-containing protein</fullName>
    </recommendedName>
</protein>
<dbReference type="GO" id="GO:0061512">
    <property type="term" value="P:protein localization to cilium"/>
    <property type="evidence" value="ECO:0007669"/>
    <property type="project" value="TreeGrafter"/>
</dbReference>
<sequence>MNDYSRKSIVLLLTSKFHEMNNTNEQSILILNALIVRDEKLTISFIEKLRILSIDPNNIDALKAEIIVKLCKYNDFISACKSIHTLFKNLQRYENKNIEIFIINIKLLITSKDNSCLLELSKICEKIIQNDTNISEPIIQLGNIFLLLKNCNEAEHCYKNAIKSDNRSLIMMGLAYCQFMEKTPGSSDIAN</sequence>
<name>A0A834XZV7_APHGI</name>
<dbReference type="InterPro" id="IPR040364">
    <property type="entry name" value="TTC21A/TTC21B"/>
</dbReference>
<dbReference type="InterPro" id="IPR056832">
    <property type="entry name" value="ARM_TT21_2nd"/>
</dbReference>
<dbReference type="SUPFAM" id="SSF48452">
    <property type="entry name" value="TPR-like"/>
    <property type="match status" value="1"/>
</dbReference>
<feature type="domain" description="Tetratricopeptide repeat protein 21A/21B second ARM" evidence="1">
    <location>
        <begin position="82"/>
        <end position="181"/>
    </location>
</feature>
<evidence type="ECO:0000259" key="1">
    <source>
        <dbReference type="Pfam" id="PF25060"/>
    </source>
</evidence>
<dbReference type="EMBL" id="JACMRX010000002">
    <property type="protein sequence ID" value="KAF7995273.1"/>
    <property type="molecule type" value="Genomic_DNA"/>
</dbReference>
<dbReference type="AlphaFoldDB" id="A0A834XZV7"/>
<dbReference type="GO" id="GO:0005929">
    <property type="term" value="C:cilium"/>
    <property type="evidence" value="ECO:0007669"/>
    <property type="project" value="GOC"/>
</dbReference>
<proteinExistence type="predicted"/>
<dbReference type="GO" id="GO:0035721">
    <property type="term" value="P:intraciliary retrograde transport"/>
    <property type="evidence" value="ECO:0007669"/>
    <property type="project" value="TreeGrafter"/>
</dbReference>
<evidence type="ECO:0000313" key="3">
    <source>
        <dbReference type="Proteomes" id="UP000639338"/>
    </source>
</evidence>
<dbReference type="PANTHER" id="PTHR14699">
    <property type="entry name" value="STI2 PROTEIN-RELATED"/>
    <property type="match status" value="1"/>
</dbReference>
<reference evidence="2 3" key="1">
    <citation type="submission" date="2020-08" db="EMBL/GenBank/DDBJ databases">
        <title>Aphidius gifuensis genome sequencing and assembly.</title>
        <authorList>
            <person name="Du Z."/>
        </authorList>
    </citation>
    <scope>NUCLEOTIDE SEQUENCE [LARGE SCALE GENOMIC DNA]</scope>
    <source>
        <strain evidence="2">YNYX2018</strain>
        <tissue evidence="2">Adults</tissue>
    </source>
</reference>
<dbReference type="PANTHER" id="PTHR14699:SF0">
    <property type="entry name" value="TETRATRICOPEPTIDE REPEAT PROTEIN 21 HOMOLOG"/>
    <property type="match status" value="1"/>
</dbReference>
<comment type="caution">
    <text evidence="2">The sequence shown here is derived from an EMBL/GenBank/DDBJ whole genome shotgun (WGS) entry which is preliminary data.</text>
</comment>
<accession>A0A834XZV7</accession>
<dbReference type="GO" id="GO:0030991">
    <property type="term" value="C:intraciliary transport particle A"/>
    <property type="evidence" value="ECO:0007669"/>
    <property type="project" value="TreeGrafter"/>
</dbReference>
<keyword evidence="3" id="KW-1185">Reference proteome</keyword>
<evidence type="ECO:0000313" key="2">
    <source>
        <dbReference type="EMBL" id="KAF7995273.1"/>
    </source>
</evidence>